<dbReference type="OrthoDB" id="5366182at2"/>
<keyword evidence="1" id="KW-0472">Membrane</keyword>
<evidence type="ECO:0000256" key="1">
    <source>
        <dbReference type="SAM" id="Phobius"/>
    </source>
</evidence>
<evidence type="ECO:0000313" key="3">
    <source>
        <dbReference type="Proteomes" id="UP000290191"/>
    </source>
</evidence>
<proteinExistence type="predicted"/>
<keyword evidence="1" id="KW-1133">Transmembrane helix</keyword>
<dbReference type="EMBL" id="PDKO01000014">
    <property type="protein sequence ID" value="RXJ61549.1"/>
    <property type="molecule type" value="Genomic_DNA"/>
</dbReference>
<name>A0A4Q0XYZ8_9BACT</name>
<dbReference type="RefSeq" id="WP_044419312.1">
    <property type="nucleotide sequence ID" value="NZ_CP041070.1"/>
</dbReference>
<feature type="transmembrane region" description="Helical" evidence="1">
    <location>
        <begin position="97"/>
        <end position="115"/>
    </location>
</feature>
<comment type="caution">
    <text evidence="2">The sequence shown here is derived from an EMBL/GenBank/DDBJ whole genome shotgun (WGS) entry which is preliminary data.</text>
</comment>
<sequence length="125" mass="13521">MRNGVYLTLILFLGTLGYQAVQSILSSNNMLLGGVIFLLISLAIGFFATHYKKRVELSIAQKAINIGLIGLFALYGIFTAVSLLTGASIGMVYSVEGILFLVASAILLYSLGLFIKDKLYHQNIA</sequence>
<reference evidence="2 3" key="1">
    <citation type="submission" date="2017-10" db="EMBL/GenBank/DDBJ databases">
        <title>Genomics of the genus Arcobacter.</title>
        <authorList>
            <person name="Perez-Cataluna A."/>
            <person name="Figueras M.J."/>
        </authorList>
    </citation>
    <scope>NUCLEOTIDE SEQUENCE [LARGE SCALE GENOMIC DNA]</scope>
    <source>
        <strain evidence="2 3">DSM 24636</strain>
    </source>
</reference>
<keyword evidence="1" id="KW-0812">Transmembrane</keyword>
<dbReference type="STRING" id="877500.GCA_000935065_03215"/>
<dbReference type="Proteomes" id="UP000290191">
    <property type="component" value="Unassembled WGS sequence"/>
</dbReference>
<feature type="transmembrane region" description="Helical" evidence="1">
    <location>
        <begin position="63"/>
        <end position="85"/>
    </location>
</feature>
<protein>
    <submittedName>
        <fullName evidence="2">Uncharacterized protein</fullName>
    </submittedName>
</protein>
<dbReference type="AlphaFoldDB" id="A0A4Q0XYZ8"/>
<feature type="transmembrane region" description="Helical" evidence="1">
    <location>
        <begin position="29"/>
        <end position="51"/>
    </location>
</feature>
<evidence type="ECO:0000313" key="2">
    <source>
        <dbReference type="EMBL" id="RXJ61549.1"/>
    </source>
</evidence>
<keyword evidence="3" id="KW-1185">Reference proteome</keyword>
<accession>A0A4Q0XYZ8</accession>
<organism evidence="2 3">
    <name type="scientific">Halarcobacter anaerophilus</name>
    <dbReference type="NCBI Taxonomy" id="877500"/>
    <lineage>
        <taxon>Bacteria</taxon>
        <taxon>Pseudomonadati</taxon>
        <taxon>Campylobacterota</taxon>
        <taxon>Epsilonproteobacteria</taxon>
        <taxon>Campylobacterales</taxon>
        <taxon>Arcobacteraceae</taxon>
        <taxon>Halarcobacter</taxon>
    </lineage>
</organism>
<gene>
    <name evidence="2" type="ORF">CRV06_13245</name>
</gene>